<evidence type="ECO:0000313" key="4">
    <source>
        <dbReference type="Proteomes" id="UP001316803"/>
    </source>
</evidence>
<evidence type="ECO:0000256" key="1">
    <source>
        <dbReference type="SAM" id="MobiDB-lite"/>
    </source>
</evidence>
<dbReference type="PANTHER" id="PTHR15682:SF2">
    <property type="entry name" value="UNHEALTHY RIBOSOME BIOGENESIS PROTEIN 2 HOMOLOG"/>
    <property type="match status" value="1"/>
</dbReference>
<dbReference type="InterPro" id="IPR018849">
    <property type="entry name" value="Urb2/Npa2_C"/>
</dbReference>
<comment type="caution">
    <text evidence="3">The sequence shown here is derived from an EMBL/GenBank/DDBJ whole genome shotgun (WGS) entry which is preliminary data.</text>
</comment>
<dbReference type="PANTHER" id="PTHR15682">
    <property type="entry name" value="UNHEALTHY RIBOSOME BIOGENESIS PROTEIN 2 HOMOLOG"/>
    <property type="match status" value="1"/>
</dbReference>
<reference evidence="3 4" key="1">
    <citation type="submission" date="2022-12" db="EMBL/GenBank/DDBJ databases">
        <title>Genomic features and morphological characterization of a novel Knufia sp. strain isolated from spacecraft assembly facility.</title>
        <authorList>
            <person name="Teixeira M."/>
            <person name="Chander A.M."/>
            <person name="Stajich J.E."/>
            <person name="Venkateswaran K."/>
        </authorList>
    </citation>
    <scope>NUCLEOTIDE SEQUENCE [LARGE SCALE GENOMIC DNA]</scope>
    <source>
        <strain evidence="3 4">FJI-L2-BK-P2</strain>
    </source>
</reference>
<sequence>MSAQTSEQALSALEHSTKPAAELLDSAAEIIGFGQWQGQVGVGRRPINASSIDVAAFRDQWVLRWLIKRLSQATKAKAGNECQDPNLLLDQRTWLLLRHLLETIPDSIAKDTLVERSFCRVFDASIRCVLRLVDGSSEARSSSSDESPDRESGRPTKKRKLASASISRGAPAPGKRLHDLLDVAGKAAHILKTGASDSDSDTRRAPANWIDSVEAAASLVGSVLRAADRASNVADEEDGSDVASSVPLMIGEWLSLWHAYTSATHSSSKQDPHASFNKHVLVPALSILQQQTSISNPATSTALERQIAMHAIIPSRALFYKKHASKWESWTTEPAETEIMPLILESVKGLEAAAESLSSSDGDKRAALLLNIAARLVPRSDAVKRKAERIWLEALFMGLSYLIQPHRSDHKDSLYDEAEERSSAVSSPTKLLDTLQDAAVQPSQPILRSYVRHAVLNSSPGAPYDVLSRVTKLNASVFVPESSEGGTSFLQELGTLVTEHRPTTADEHIQLVQEILTPAIEEVGKSRKLPQFISFWQARLVDTFHDRLSSIAKPDFNDQKHVWDDPSILDTFSAVCQRYATPSLCMDMLGTVRVDLEGLPTIVGPTHRVFARITTCIQMLKAQGSVPLVQEFLSENAPKLRDATCAALRRSNDYQGQRWLLWKLLDVIAVSETLLGSDETLDLHGISSPLHDQTLPAIKDFWTPQDRAILAEQLYYFGVVCAVYEANVHGGRVLFENAMSDLKMMIEKHLEEGAFQVDETTTWTGSVDNMNNAGTLLSAIMQRLAVVPVVWLSHYQSSQQFIRDVVRLTFYIKGCKKHIRQQQSCVTQSAEALLTAIFASTDVDPIDVYLEAVKGQDDRQQAKRLPSFLYAQSSGGANKGQSHKLVQVLLRGLQQHSEHMTHACLADYMSFLSTVCSKHAISPTLKSSFTSFVSCLEVSTNGADLELLALASQSINRITEVLVKRSSTADGDQQAAIVDWAKRRLKTADSRKNGGILDQYDWFVLLTVIQSIPFLNSSPANHDVQKACSKLEKRYREMATAASKRLCKVKPGKTLMDAFMDEKSSFKAWKLIDALMCLDEDKAEQSLETTRLLDELLRIGRLDGDVYATILNRLENMAKSHEVDFAMKAAAANLNPNFISPMCCKSVALQARLAAYQQVHQQLPDKKRYLDLTHEAKLDVGDHVVPDSVMQSYLFAAGYVKPLTPDEIASSPELLSIIGQLASLQYRIEAPTALTLLARLELSKIIFEKHPAMINQNIVDNTLASIALLASAINKLILTKAATSPRPHHIYDRLCNLILTLLTRYRRRLTDRHHLLIPALQNLLKCLFYPPTRAHLTTTRETYPSKAVFLASLPNWLNPPSHTSTTTLPPTSASKLSRILQTLCDPSTSAARHTLRRNTANNLNLTDETRQLRQQVSLHTQYLLITYTQATLDGYISPEVKEKLLPGLYSVLNATDVEVLRGMNASMDGSQRDVWKDLYAEWGRYGRWNRR</sequence>
<keyword evidence="4" id="KW-1185">Reference proteome</keyword>
<organism evidence="3 4">
    <name type="scientific">Knufia fluminis</name>
    <dbReference type="NCBI Taxonomy" id="191047"/>
    <lineage>
        <taxon>Eukaryota</taxon>
        <taxon>Fungi</taxon>
        <taxon>Dikarya</taxon>
        <taxon>Ascomycota</taxon>
        <taxon>Pezizomycotina</taxon>
        <taxon>Eurotiomycetes</taxon>
        <taxon>Chaetothyriomycetidae</taxon>
        <taxon>Chaetothyriales</taxon>
        <taxon>Trichomeriaceae</taxon>
        <taxon>Knufia</taxon>
    </lineage>
</organism>
<feature type="domain" description="Nucleolar 27S pre-rRNA processing Urb2/Npa2 C-terminal" evidence="2">
    <location>
        <begin position="1240"/>
        <end position="1490"/>
    </location>
</feature>
<dbReference type="GO" id="GO:0042254">
    <property type="term" value="P:ribosome biogenesis"/>
    <property type="evidence" value="ECO:0007669"/>
    <property type="project" value="TreeGrafter"/>
</dbReference>
<accession>A0AAN8IJL6</accession>
<gene>
    <name evidence="3" type="ORF">OHC33_008551</name>
</gene>
<evidence type="ECO:0000259" key="2">
    <source>
        <dbReference type="Pfam" id="PF10441"/>
    </source>
</evidence>
<protein>
    <recommendedName>
        <fullName evidence="2">Nucleolar 27S pre-rRNA processing Urb2/Npa2 C-terminal domain-containing protein</fullName>
    </recommendedName>
</protein>
<dbReference type="GO" id="GO:0005730">
    <property type="term" value="C:nucleolus"/>
    <property type="evidence" value="ECO:0007669"/>
    <property type="project" value="TreeGrafter"/>
</dbReference>
<dbReference type="EMBL" id="JAKLMC020000027">
    <property type="protein sequence ID" value="KAK5950332.1"/>
    <property type="molecule type" value="Genomic_DNA"/>
</dbReference>
<feature type="region of interest" description="Disordered" evidence="1">
    <location>
        <begin position="138"/>
        <end position="175"/>
    </location>
</feature>
<dbReference type="InterPro" id="IPR052609">
    <property type="entry name" value="Ribosome_Biogenesis_Reg"/>
</dbReference>
<proteinExistence type="predicted"/>
<name>A0AAN8IJL6_9EURO</name>
<evidence type="ECO:0000313" key="3">
    <source>
        <dbReference type="EMBL" id="KAK5950332.1"/>
    </source>
</evidence>
<dbReference type="Pfam" id="PF10441">
    <property type="entry name" value="Urb2"/>
    <property type="match status" value="1"/>
</dbReference>
<dbReference type="Proteomes" id="UP001316803">
    <property type="component" value="Unassembled WGS sequence"/>
</dbReference>